<dbReference type="AlphaFoldDB" id="A0A3M8T6H3"/>
<gene>
    <name evidence="3" type="ORF">EER27_02575</name>
</gene>
<comment type="caution">
    <text evidence="3">The sequence shown here is derived from an EMBL/GenBank/DDBJ whole genome shotgun (WGS) entry which is preliminary data.</text>
</comment>
<sequence>MSIWPTLLRVLLCLVLALNGATSAVAATHMQLGHIGHSGSQATAADAVDAPIVAAAQASVEDMPCHQDQHEPARAASDGPAADDATTTGSTPSSSTTDCCGSDTCTCACMHAAQAALPITTVAASVIDHSQTAHWLPTAHAAPALPHLIRPPIG</sequence>
<feature type="compositionally biased region" description="Low complexity" evidence="1">
    <location>
        <begin position="75"/>
        <end position="98"/>
    </location>
</feature>
<keyword evidence="2" id="KW-0732">Signal</keyword>
<dbReference type="EMBL" id="RIBS01000001">
    <property type="protein sequence ID" value="RNF86322.1"/>
    <property type="molecule type" value="Genomic_DNA"/>
</dbReference>
<reference evidence="3 4" key="1">
    <citation type="submission" date="2018-11" db="EMBL/GenBank/DDBJ databases">
        <title>Lysobacter cryohumiis sp. nov., isolated from soil in the Tianshan Mountains, Xinjiang, China.</title>
        <authorList>
            <person name="Luo Y."/>
            <person name="Sheng H."/>
        </authorList>
    </citation>
    <scope>NUCLEOTIDE SEQUENCE [LARGE SCALE GENOMIC DNA]</scope>
    <source>
        <strain evidence="3 4">ZS60</strain>
    </source>
</reference>
<feature type="compositionally biased region" description="Basic and acidic residues" evidence="1">
    <location>
        <begin position="63"/>
        <end position="73"/>
    </location>
</feature>
<dbReference type="Proteomes" id="UP000267049">
    <property type="component" value="Unassembled WGS sequence"/>
</dbReference>
<evidence type="ECO:0000256" key="2">
    <source>
        <dbReference type="SAM" id="SignalP"/>
    </source>
</evidence>
<evidence type="ECO:0008006" key="5">
    <source>
        <dbReference type="Google" id="ProtNLM"/>
    </source>
</evidence>
<name>A0A3M8T6H3_9GAMM</name>
<dbReference type="InterPro" id="IPR048034">
    <property type="entry name" value="CopL-like"/>
</dbReference>
<feature type="region of interest" description="Disordered" evidence="1">
    <location>
        <begin position="62"/>
        <end position="98"/>
    </location>
</feature>
<evidence type="ECO:0000313" key="4">
    <source>
        <dbReference type="Proteomes" id="UP000267049"/>
    </source>
</evidence>
<organism evidence="3 4">
    <name type="scientific">Montanilutibacter psychrotolerans</name>
    <dbReference type="NCBI Taxonomy" id="1327343"/>
    <lineage>
        <taxon>Bacteria</taxon>
        <taxon>Pseudomonadati</taxon>
        <taxon>Pseudomonadota</taxon>
        <taxon>Gammaproteobacteria</taxon>
        <taxon>Lysobacterales</taxon>
        <taxon>Lysobacteraceae</taxon>
        <taxon>Montanilutibacter</taxon>
    </lineage>
</organism>
<proteinExistence type="predicted"/>
<keyword evidence="4" id="KW-1185">Reference proteome</keyword>
<dbReference type="NCBIfam" id="NF033807">
    <property type="entry name" value="CopL_fam"/>
    <property type="match status" value="1"/>
</dbReference>
<feature type="chain" id="PRO_5018220339" description="CopL family metal-binding regulatory protein" evidence="2">
    <location>
        <begin position="27"/>
        <end position="154"/>
    </location>
</feature>
<feature type="signal peptide" evidence="2">
    <location>
        <begin position="1"/>
        <end position="26"/>
    </location>
</feature>
<evidence type="ECO:0000256" key="1">
    <source>
        <dbReference type="SAM" id="MobiDB-lite"/>
    </source>
</evidence>
<protein>
    <recommendedName>
        <fullName evidence="5">CopL family metal-binding regulatory protein</fullName>
    </recommendedName>
</protein>
<evidence type="ECO:0000313" key="3">
    <source>
        <dbReference type="EMBL" id="RNF86322.1"/>
    </source>
</evidence>
<accession>A0A3M8T6H3</accession>